<protein>
    <recommendedName>
        <fullName evidence="4">BHLH domain-containing protein</fullName>
    </recommendedName>
</protein>
<dbReference type="InterPro" id="IPR036638">
    <property type="entry name" value="HLH_DNA-bd_sf"/>
</dbReference>
<keyword evidence="2" id="KW-0804">Transcription</keyword>
<feature type="domain" description="BHLH" evidence="4">
    <location>
        <begin position="92"/>
        <end position="145"/>
    </location>
</feature>
<gene>
    <name evidence="5" type="primary">RvY_11166</name>
    <name evidence="5" type="synonym">RvY_11166.3</name>
    <name evidence="5" type="ORF">RvY_11166-3</name>
</gene>
<dbReference type="OrthoDB" id="6021714at2759"/>
<comment type="caution">
    <text evidence="5">The sequence shown here is derived from an EMBL/GenBank/DDBJ whole genome shotgun (WGS) entry which is preliminary data.</text>
</comment>
<dbReference type="Proteomes" id="UP000186922">
    <property type="component" value="Unassembled WGS sequence"/>
</dbReference>
<dbReference type="PANTHER" id="PTHR23043:SF26">
    <property type="entry name" value="PROTEIN TRACHEALESS"/>
    <property type="match status" value="1"/>
</dbReference>
<dbReference type="SUPFAM" id="SSF47459">
    <property type="entry name" value="HLH, helix-loop-helix DNA-binding domain"/>
    <property type="match status" value="1"/>
</dbReference>
<dbReference type="AlphaFoldDB" id="A0A1D1VKN6"/>
<dbReference type="EMBL" id="BDGG01000006">
    <property type="protein sequence ID" value="GAV00298.1"/>
    <property type="molecule type" value="Genomic_DNA"/>
</dbReference>
<evidence type="ECO:0000259" key="4">
    <source>
        <dbReference type="PROSITE" id="PS50888"/>
    </source>
</evidence>
<evidence type="ECO:0000256" key="3">
    <source>
        <dbReference type="ARBA" id="ARBA00023242"/>
    </source>
</evidence>
<dbReference type="Gene3D" id="3.30.450.20">
    <property type="entry name" value="PAS domain"/>
    <property type="match status" value="1"/>
</dbReference>
<name>A0A1D1VKN6_RAMVA</name>
<dbReference type="GO" id="GO:0000977">
    <property type="term" value="F:RNA polymerase II transcription regulatory region sequence-specific DNA binding"/>
    <property type="evidence" value="ECO:0007669"/>
    <property type="project" value="TreeGrafter"/>
</dbReference>
<dbReference type="InterPro" id="IPR011598">
    <property type="entry name" value="bHLH_dom"/>
</dbReference>
<organism evidence="5 6">
    <name type="scientific">Ramazzottius varieornatus</name>
    <name type="common">Water bear</name>
    <name type="synonym">Tardigrade</name>
    <dbReference type="NCBI Taxonomy" id="947166"/>
    <lineage>
        <taxon>Eukaryota</taxon>
        <taxon>Metazoa</taxon>
        <taxon>Ecdysozoa</taxon>
        <taxon>Tardigrada</taxon>
        <taxon>Eutardigrada</taxon>
        <taxon>Parachela</taxon>
        <taxon>Hypsibioidea</taxon>
        <taxon>Ramazzottiidae</taxon>
        <taxon>Ramazzottius</taxon>
    </lineage>
</organism>
<sequence>MEGYQPTEEDHRGQYFPDAFRDVNVEPAAYFYPHPCCRQPLSSSASSHLSIQIPERVLSPADGFSPASLSTYLHSDYGCTTPTYKKCDVTEIRKEKSRDAARNRRGKENHEFLALSRLLPLPTAITSQLDKASIVRLCISSLKLRAFSIEGHPSWSQPGTRHATIEPGSQLVSIVRPSREAFDATFGSTILQAHDGFVAALSPDGNILYISETVSIYLGLSQVPT</sequence>
<dbReference type="SMART" id="SM00353">
    <property type="entry name" value="HLH"/>
    <property type="match status" value="1"/>
</dbReference>
<dbReference type="GO" id="GO:0000981">
    <property type="term" value="F:DNA-binding transcription factor activity, RNA polymerase II-specific"/>
    <property type="evidence" value="ECO:0007669"/>
    <property type="project" value="TreeGrafter"/>
</dbReference>
<evidence type="ECO:0000313" key="6">
    <source>
        <dbReference type="Proteomes" id="UP000186922"/>
    </source>
</evidence>
<evidence type="ECO:0000256" key="2">
    <source>
        <dbReference type="ARBA" id="ARBA00023163"/>
    </source>
</evidence>
<keyword evidence="3" id="KW-0539">Nucleus</keyword>
<dbReference type="PROSITE" id="PS50888">
    <property type="entry name" value="BHLH"/>
    <property type="match status" value="1"/>
</dbReference>
<keyword evidence="1" id="KW-0805">Transcription regulation</keyword>
<dbReference type="PANTHER" id="PTHR23043">
    <property type="entry name" value="HYPOXIA-INDUCIBLE FACTOR 1 ALPHA"/>
    <property type="match status" value="1"/>
</dbReference>
<evidence type="ECO:0000313" key="5">
    <source>
        <dbReference type="EMBL" id="GAV00298.1"/>
    </source>
</evidence>
<evidence type="ECO:0000256" key="1">
    <source>
        <dbReference type="ARBA" id="ARBA00023015"/>
    </source>
</evidence>
<dbReference type="Gene3D" id="4.10.280.10">
    <property type="entry name" value="Helix-loop-helix DNA-binding domain"/>
    <property type="match status" value="1"/>
</dbReference>
<dbReference type="Pfam" id="PF23171">
    <property type="entry name" value="bHLH_HIF1A"/>
    <property type="match status" value="1"/>
</dbReference>
<dbReference type="GO" id="GO:0010557">
    <property type="term" value="P:positive regulation of macromolecule biosynthetic process"/>
    <property type="evidence" value="ECO:0007669"/>
    <property type="project" value="UniProtKB-ARBA"/>
</dbReference>
<proteinExistence type="predicted"/>
<dbReference type="GO" id="GO:0046983">
    <property type="term" value="F:protein dimerization activity"/>
    <property type="evidence" value="ECO:0007669"/>
    <property type="project" value="InterPro"/>
</dbReference>
<dbReference type="STRING" id="947166.A0A1D1VKN6"/>
<keyword evidence="6" id="KW-1185">Reference proteome</keyword>
<accession>A0A1D1VKN6</accession>
<reference evidence="5 6" key="1">
    <citation type="journal article" date="2016" name="Nat. Commun.">
        <title>Extremotolerant tardigrade genome and improved radiotolerance of human cultured cells by tardigrade-unique protein.</title>
        <authorList>
            <person name="Hashimoto T."/>
            <person name="Horikawa D.D."/>
            <person name="Saito Y."/>
            <person name="Kuwahara H."/>
            <person name="Kozuka-Hata H."/>
            <person name="Shin-I T."/>
            <person name="Minakuchi Y."/>
            <person name="Ohishi K."/>
            <person name="Motoyama A."/>
            <person name="Aizu T."/>
            <person name="Enomoto A."/>
            <person name="Kondo K."/>
            <person name="Tanaka S."/>
            <person name="Hara Y."/>
            <person name="Koshikawa S."/>
            <person name="Sagara H."/>
            <person name="Miura T."/>
            <person name="Yokobori S."/>
            <person name="Miyagawa K."/>
            <person name="Suzuki Y."/>
            <person name="Kubo T."/>
            <person name="Oyama M."/>
            <person name="Kohara Y."/>
            <person name="Fujiyama A."/>
            <person name="Arakawa K."/>
            <person name="Katayama T."/>
            <person name="Toyoda A."/>
            <person name="Kunieda T."/>
        </authorList>
    </citation>
    <scope>NUCLEOTIDE SEQUENCE [LARGE SCALE GENOMIC DNA]</scope>
    <source>
        <strain evidence="5 6">YOKOZUNA-1</strain>
    </source>
</reference>